<dbReference type="GO" id="GO:0008720">
    <property type="term" value="F:D-lactate dehydrogenase (NAD+) activity"/>
    <property type="evidence" value="ECO:0007669"/>
    <property type="project" value="TreeGrafter"/>
</dbReference>
<accession>A0A7X5J9C1</accession>
<dbReference type="GO" id="GO:0071949">
    <property type="term" value="F:FAD binding"/>
    <property type="evidence" value="ECO:0007669"/>
    <property type="project" value="InterPro"/>
</dbReference>
<dbReference type="Proteomes" id="UP000586722">
    <property type="component" value="Unassembled WGS sequence"/>
</dbReference>
<keyword evidence="2" id="KW-0274">FAD</keyword>
<reference evidence="5" key="1">
    <citation type="submission" date="2020-01" db="EMBL/GenBank/DDBJ databases">
        <authorList>
            <person name="Fang Y."/>
            <person name="Sun R."/>
            <person name="Nie L."/>
            <person name="He J."/>
            <person name="Hao L."/>
            <person name="Wang L."/>
            <person name="Su S."/>
            <person name="Lv E."/>
            <person name="Zhang Z."/>
            <person name="Xie R."/>
            <person name="Liu H."/>
        </authorList>
    </citation>
    <scope>NUCLEOTIDE SEQUENCE [LARGE SCALE GENOMIC DNA]</scope>
    <source>
        <strain evidence="5">XCT-53</strain>
    </source>
</reference>
<dbReference type="InterPro" id="IPR016169">
    <property type="entry name" value="FAD-bd_PCMH_sub2"/>
</dbReference>
<keyword evidence="5" id="KW-1185">Reference proteome</keyword>
<dbReference type="EMBL" id="JAABLQ010000002">
    <property type="protein sequence ID" value="NBN79664.1"/>
    <property type="molecule type" value="Genomic_DNA"/>
</dbReference>
<dbReference type="InterPro" id="IPR016164">
    <property type="entry name" value="FAD-linked_Oxase-like_C"/>
</dbReference>
<dbReference type="PROSITE" id="PS51387">
    <property type="entry name" value="FAD_PCMH"/>
    <property type="match status" value="1"/>
</dbReference>
<organism evidence="4 5">
    <name type="scientific">Pannonibacter tanglangensis</name>
    <dbReference type="NCBI Taxonomy" id="2750084"/>
    <lineage>
        <taxon>Bacteria</taxon>
        <taxon>Pseudomonadati</taxon>
        <taxon>Pseudomonadota</taxon>
        <taxon>Alphaproteobacteria</taxon>
        <taxon>Hyphomicrobiales</taxon>
        <taxon>Stappiaceae</taxon>
        <taxon>Pannonibacter</taxon>
    </lineage>
</organism>
<dbReference type="InterPro" id="IPR036318">
    <property type="entry name" value="FAD-bd_PCMH-like_sf"/>
</dbReference>
<dbReference type="PANTHER" id="PTHR11748">
    <property type="entry name" value="D-LACTATE DEHYDROGENASE"/>
    <property type="match status" value="1"/>
</dbReference>
<dbReference type="InterPro" id="IPR006094">
    <property type="entry name" value="Oxid_FAD_bind_N"/>
</dbReference>
<dbReference type="SUPFAM" id="SSF56176">
    <property type="entry name" value="FAD-binding/transporter-associated domain-like"/>
    <property type="match status" value="1"/>
</dbReference>
<evidence type="ECO:0000256" key="1">
    <source>
        <dbReference type="ARBA" id="ARBA00022630"/>
    </source>
</evidence>
<evidence type="ECO:0000259" key="3">
    <source>
        <dbReference type="PROSITE" id="PS51387"/>
    </source>
</evidence>
<evidence type="ECO:0000313" key="4">
    <source>
        <dbReference type="EMBL" id="NBN79664.1"/>
    </source>
</evidence>
<gene>
    <name evidence="4" type="ORF">GWI72_15410</name>
</gene>
<dbReference type="RefSeq" id="WP_161709266.1">
    <property type="nucleotide sequence ID" value="NZ_JAABLQ010000002.1"/>
</dbReference>
<comment type="caution">
    <text evidence="4">The sequence shown here is derived from an EMBL/GenBank/DDBJ whole genome shotgun (WGS) entry which is preliminary data.</text>
</comment>
<feature type="domain" description="FAD-binding PCMH-type" evidence="3">
    <location>
        <begin position="41"/>
        <end position="215"/>
    </location>
</feature>
<sequence length="468" mass="51643">MSAIETLKSELAGLALEDNPQIVRQKSRDFFWYSPVLKQQLDHVTADLVVTPRTEAEVIRVLRACYALDIPVTTRGAGTGNYGQAMPLSGGVILNLADMNRVLSIRPGVVVAEAGAIISKIDEETRAHSGQELRLHPSTYRTATIGGFIAGGSGGVGSISWGGLRDLGNVLSLKVVTMEAEPRVLHLKGADLSRVMHAYGTNGVITEVEMPLTAAYDWVDVLVGFDDFMDSVVYADALANQDGILLKQLAPVVAPLPHDYFLRHQKYIRRDQSVVVIMVAPFAMDAFATFTASQGRASILYRSDQADEATLKTLPPAYELAWNHTTLRGLRVDPTITYLQVLYPYPDQVEKVRRMTELFGDEVPGHLEFVRFDGKITCFGLPVVRYTTEARLDEIIRLHEEAGCPIFNPHRYTLEEGGMKQTDALQLAFKREADPKGLLNPGKMIAWEDPDYDFSSSKVFLFSGLTPA</sequence>
<evidence type="ECO:0000256" key="2">
    <source>
        <dbReference type="ARBA" id="ARBA00022827"/>
    </source>
</evidence>
<dbReference type="InterPro" id="IPR016166">
    <property type="entry name" value="FAD-bd_PCMH"/>
</dbReference>
<proteinExistence type="predicted"/>
<name>A0A7X5J9C1_9HYPH</name>
<dbReference type="PANTHER" id="PTHR11748:SF119">
    <property type="entry name" value="D-2-HYDROXYGLUTARATE DEHYDROGENASE"/>
    <property type="match status" value="1"/>
</dbReference>
<dbReference type="GO" id="GO:0004458">
    <property type="term" value="F:D-lactate dehydrogenase (cytochrome) activity"/>
    <property type="evidence" value="ECO:0007669"/>
    <property type="project" value="TreeGrafter"/>
</dbReference>
<dbReference type="Gene3D" id="3.30.465.10">
    <property type="match status" value="1"/>
</dbReference>
<dbReference type="AlphaFoldDB" id="A0A7X5J9C1"/>
<protein>
    <submittedName>
        <fullName evidence="4">FAD-binding protein</fullName>
    </submittedName>
</protein>
<dbReference type="SUPFAM" id="SSF55103">
    <property type="entry name" value="FAD-linked oxidases, C-terminal domain"/>
    <property type="match status" value="1"/>
</dbReference>
<keyword evidence="1" id="KW-0285">Flavoprotein</keyword>
<dbReference type="Pfam" id="PF01565">
    <property type="entry name" value="FAD_binding_4"/>
    <property type="match status" value="1"/>
</dbReference>
<dbReference type="GO" id="GO:1903457">
    <property type="term" value="P:lactate catabolic process"/>
    <property type="evidence" value="ECO:0007669"/>
    <property type="project" value="TreeGrafter"/>
</dbReference>
<evidence type="ECO:0000313" key="5">
    <source>
        <dbReference type="Proteomes" id="UP000586722"/>
    </source>
</evidence>